<dbReference type="EMBL" id="BKCJ011892409">
    <property type="protein sequence ID" value="GFD61455.1"/>
    <property type="molecule type" value="Genomic_DNA"/>
</dbReference>
<dbReference type="GO" id="GO:0003676">
    <property type="term" value="F:nucleic acid binding"/>
    <property type="evidence" value="ECO:0007669"/>
    <property type="project" value="InterPro"/>
</dbReference>
<reference evidence="1" key="1">
    <citation type="journal article" date="2019" name="Sci. Rep.">
        <title>Draft genome of Tanacetum cinerariifolium, the natural source of mosquito coil.</title>
        <authorList>
            <person name="Yamashiro T."/>
            <person name="Shiraishi A."/>
            <person name="Satake H."/>
            <person name="Nakayama K."/>
        </authorList>
    </citation>
    <scope>NUCLEOTIDE SEQUENCE</scope>
</reference>
<evidence type="ECO:0008006" key="2">
    <source>
        <dbReference type="Google" id="ProtNLM"/>
    </source>
</evidence>
<evidence type="ECO:0000313" key="1">
    <source>
        <dbReference type="EMBL" id="GFD61455.1"/>
    </source>
</evidence>
<feature type="non-terminal residue" evidence="1">
    <location>
        <position position="77"/>
    </location>
</feature>
<accession>A0A699XNI0</accession>
<dbReference type="Gene3D" id="4.10.60.10">
    <property type="entry name" value="Zinc finger, CCHC-type"/>
    <property type="match status" value="1"/>
</dbReference>
<comment type="caution">
    <text evidence="1">The sequence shown here is derived from an EMBL/GenBank/DDBJ whole genome shotgun (WGS) entry which is preliminary data.</text>
</comment>
<dbReference type="SUPFAM" id="SSF57756">
    <property type="entry name" value="Retrovirus zinc finger-like domains"/>
    <property type="match status" value="1"/>
</dbReference>
<dbReference type="GO" id="GO:0008270">
    <property type="term" value="F:zinc ion binding"/>
    <property type="evidence" value="ECO:0007669"/>
    <property type="project" value="InterPro"/>
</dbReference>
<name>A0A699XNI0_TANCI</name>
<sequence length="77" mass="8807">ARAEGNAAGQNVNHIRCYNCRGFGYYARNCTARPRRRNATYLQTQLLIAQKEEARIQLQAEEYDLMVAAADLDEIEE</sequence>
<proteinExistence type="predicted"/>
<protein>
    <recommendedName>
        <fullName evidence="2">Gag-Pol polyprotein</fullName>
    </recommendedName>
</protein>
<dbReference type="AlphaFoldDB" id="A0A699XNI0"/>
<dbReference type="InterPro" id="IPR036875">
    <property type="entry name" value="Znf_CCHC_sf"/>
</dbReference>
<organism evidence="1">
    <name type="scientific">Tanacetum cinerariifolium</name>
    <name type="common">Dalmatian daisy</name>
    <name type="synonym">Chrysanthemum cinerariifolium</name>
    <dbReference type="NCBI Taxonomy" id="118510"/>
    <lineage>
        <taxon>Eukaryota</taxon>
        <taxon>Viridiplantae</taxon>
        <taxon>Streptophyta</taxon>
        <taxon>Embryophyta</taxon>
        <taxon>Tracheophyta</taxon>
        <taxon>Spermatophyta</taxon>
        <taxon>Magnoliopsida</taxon>
        <taxon>eudicotyledons</taxon>
        <taxon>Gunneridae</taxon>
        <taxon>Pentapetalae</taxon>
        <taxon>asterids</taxon>
        <taxon>campanulids</taxon>
        <taxon>Asterales</taxon>
        <taxon>Asteraceae</taxon>
        <taxon>Asteroideae</taxon>
        <taxon>Anthemideae</taxon>
        <taxon>Anthemidinae</taxon>
        <taxon>Tanacetum</taxon>
    </lineage>
</organism>
<feature type="non-terminal residue" evidence="1">
    <location>
        <position position="1"/>
    </location>
</feature>
<gene>
    <name evidence="1" type="ORF">Tci_933424</name>
</gene>